<name>A0A828RG16_LIMRT</name>
<sequence>MGELNNSSRFFKTDNSVDLQLTKNDKEQSSDKILTMINQLFDENKELMECLKNK</sequence>
<evidence type="ECO:0000313" key="1">
    <source>
        <dbReference type="EMBL" id="EGC14286.1"/>
    </source>
</evidence>
<reference evidence="1 2" key="1">
    <citation type="submission" date="2011-01" db="EMBL/GenBank/DDBJ databases">
        <authorList>
            <person name="Muzny D."/>
            <person name="Qin X."/>
            <person name="Buhay C."/>
            <person name="Dugan-Rocha S."/>
            <person name="Ding Y."/>
            <person name="Chen G."/>
            <person name="Hawes A."/>
            <person name="Holder M."/>
            <person name="Jhangiani S."/>
            <person name="Johnson A."/>
            <person name="Khan Z."/>
            <person name="Li Z."/>
            <person name="Liu W."/>
            <person name="Liu X."/>
            <person name="Perez L."/>
            <person name="Shen H."/>
            <person name="Wang Q."/>
            <person name="Watt J."/>
            <person name="Xi L."/>
            <person name="Xin Y."/>
            <person name="Zhou J."/>
            <person name="Deng J."/>
            <person name="Jiang H."/>
            <person name="Liu Y."/>
            <person name="Qu J."/>
            <person name="Song X.-Z."/>
            <person name="Zhang L."/>
            <person name="Villasana D."/>
            <person name="Johnson A."/>
            <person name="Liu J."/>
            <person name="Liyanage D."/>
            <person name="Lorensuhewa L."/>
            <person name="Robinson T."/>
            <person name="Song A."/>
            <person name="Song B.-B."/>
            <person name="Dinh H."/>
            <person name="Thornton R."/>
            <person name="Coyle M."/>
            <person name="Francisco L."/>
            <person name="Jackson L."/>
            <person name="Javaid M."/>
            <person name="Korchina V."/>
            <person name="Kovar C."/>
            <person name="Mata R."/>
            <person name="Mathew T."/>
            <person name="Ngo R."/>
            <person name="Nguyen L."/>
            <person name="Nguyen N."/>
            <person name="Okwuonu G."/>
            <person name="Ongeri F."/>
            <person name="Pham C."/>
            <person name="Simmons D."/>
            <person name="Wilczek-Boney K."/>
            <person name="Hale W."/>
            <person name="Jakkamsetti A."/>
            <person name="Pham P."/>
            <person name="Ruth R."/>
            <person name="San Lucas F."/>
            <person name="Warren J."/>
            <person name="Zhang J."/>
            <person name="Zhao Z."/>
            <person name="Zhou C."/>
            <person name="Zhu D."/>
            <person name="Lee S."/>
            <person name="Bess C."/>
            <person name="Blankenburg K."/>
            <person name="Forbes L."/>
            <person name="Fu Q."/>
            <person name="Gubbala S."/>
            <person name="Hirani K."/>
            <person name="Jayaseelan J.C."/>
            <person name="Lara F."/>
            <person name="Munidasa M."/>
            <person name="Palculict T."/>
            <person name="Patil S."/>
            <person name="Pu L.-L."/>
            <person name="Saada N."/>
            <person name="Tang L."/>
            <person name="Weissenberger G."/>
            <person name="Zhu Y."/>
            <person name="Hemphill L."/>
            <person name="Shang Y."/>
            <person name="Youmans B."/>
            <person name="Ayvaz T."/>
            <person name="Ross M."/>
            <person name="Santibanez J."/>
            <person name="Aqrawi P."/>
            <person name="Gross S."/>
            <person name="Joshi V."/>
            <person name="Fowler G."/>
            <person name="Nazareth L."/>
            <person name="Reid J."/>
            <person name="Worley K."/>
            <person name="Petrosino J."/>
            <person name="Highlander S."/>
            <person name="Gibbs R."/>
        </authorList>
    </citation>
    <scope>NUCLEOTIDE SEQUENCE [LARGE SCALE GENOMIC DNA]</scope>
    <source>
        <strain evidence="1 2">MM4-1A</strain>
    </source>
</reference>
<dbReference type="Proteomes" id="UP000004335">
    <property type="component" value="Unassembled WGS sequence"/>
</dbReference>
<dbReference type="AlphaFoldDB" id="A0A828RG16"/>
<proteinExistence type="predicted"/>
<comment type="caution">
    <text evidence="1">The sequence shown here is derived from an EMBL/GenBank/DDBJ whole genome shotgun (WGS) entry which is preliminary data.</text>
</comment>
<dbReference type="RefSeq" id="WP_003668752.1">
    <property type="nucleotide sequence ID" value="NZ_ACGX02000007.1"/>
</dbReference>
<accession>A0A828RG16</accession>
<dbReference type="EMBL" id="ACGX02000007">
    <property type="protein sequence ID" value="EGC14286.1"/>
    <property type="molecule type" value="Genomic_DNA"/>
</dbReference>
<evidence type="ECO:0000313" key="2">
    <source>
        <dbReference type="Proteomes" id="UP000004335"/>
    </source>
</evidence>
<gene>
    <name evidence="1" type="ORF">HMPREF0536_11423</name>
</gene>
<organism evidence="1 2">
    <name type="scientific">Limosilactobacillus reuteri MM4-1A</name>
    <dbReference type="NCBI Taxonomy" id="548485"/>
    <lineage>
        <taxon>Bacteria</taxon>
        <taxon>Bacillati</taxon>
        <taxon>Bacillota</taxon>
        <taxon>Bacilli</taxon>
        <taxon>Lactobacillales</taxon>
        <taxon>Lactobacillaceae</taxon>
        <taxon>Limosilactobacillus</taxon>
    </lineage>
</organism>
<protein>
    <submittedName>
        <fullName evidence="1">Uncharacterized protein</fullName>
    </submittedName>
</protein>